<evidence type="ECO:0000256" key="9">
    <source>
        <dbReference type="ARBA" id="ARBA00023212"/>
    </source>
</evidence>
<feature type="region of interest" description="Disordered" evidence="13">
    <location>
        <begin position="166"/>
        <end position="224"/>
    </location>
</feature>
<evidence type="ECO:0000256" key="6">
    <source>
        <dbReference type="ARBA" id="ARBA00022490"/>
    </source>
</evidence>
<evidence type="ECO:0000256" key="13">
    <source>
        <dbReference type="SAM" id="MobiDB-lite"/>
    </source>
</evidence>
<comment type="caution">
    <text evidence="17">The sequence shown here is derived from an EMBL/GenBank/DDBJ whole genome shotgun (WGS) entry which is preliminary data.</text>
</comment>
<gene>
    <name evidence="16" type="ORF">BJG266_LOCUS49453</name>
    <name evidence="15" type="ORF">JYZ213_LOCUS38563</name>
    <name evidence="18" type="ORF">OXD698_LOCUS8252</name>
    <name evidence="17" type="ORF">QVE165_LOCUS66538</name>
</gene>
<keyword evidence="7 12" id="KW-0969">Cilium</keyword>
<name>A0A816GQI4_9BILA</name>
<dbReference type="GO" id="GO:0005929">
    <property type="term" value="C:cilium"/>
    <property type="evidence" value="ECO:0007669"/>
    <property type="project" value="UniProtKB-UniRule"/>
</dbReference>
<dbReference type="Proteomes" id="UP000663832">
    <property type="component" value="Unassembled WGS sequence"/>
</dbReference>
<evidence type="ECO:0000256" key="4">
    <source>
        <dbReference type="ARBA" id="ARBA00009880"/>
    </source>
</evidence>
<dbReference type="EMBL" id="CAJOAZ010000394">
    <property type="protein sequence ID" value="CAF3636942.1"/>
    <property type="molecule type" value="Genomic_DNA"/>
</dbReference>
<dbReference type="EMBL" id="CAJNOI010007470">
    <property type="protein sequence ID" value="CAF1589029.1"/>
    <property type="molecule type" value="Genomic_DNA"/>
</dbReference>
<dbReference type="OrthoDB" id="302784at2759"/>
<comment type="function">
    <text evidence="12">Plays a role as an effector of the ADP-ribosylation factor-like protein 2, ARL2.</text>
</comment>
<dbReference type="PANTHER" id="PTHR15487:SF4">
    <property type="entry name" value="ADP-RIBOSYLATION FACTOR-LIKE PROTEIN 2-BINDING PROTEIN"/>
    <property type="match status" value="1"/>
</dbReference>
<dbReference type="EMBL" id="CAJNOM010007908">
    <property type="protein sequence ID" value="CAF1677705.1"/>
    <property type="molecule type" value="Genomic_DNA"/>
</dbReference>
<keyword evidence="10 12" id="KW-0539">Nucleus</keyword>
<evidence type="ECO:0000256" key="12">
    <source>
        <dbReference type="RuleBase" id="RU367099"/>
    </source>
</evidence>
<evidence type="ECO:0000313" key="17">
    <source>
        <dbReference type="EMBL" id="CAF1677705.1"/>
    </source>
</evidence>
<dbReference type="AlphaFoldDB" id="A0A816GQI4"/>
<dbReference type="EMBL" id="CAJNOG010001144">
    <property type="protein sequence ID" value="CAF1414034.1"/>
    <property type="molecule type" value="Genomic_DNA"/>
</dbReference>
<dbReference type="GO" id="GO:0005813">
    <property type="term" value="C:centrosome"/>
    <property type="evidence" value="ECO:0007669"/>
    <property type="project" value="UniProtKB-SubCell"/>
</dbReference>
<keyword evidence="6 12" id="KW-0963">Cytoplasm</keyword>
<comment type="subcellular location">
    <subcellularLocation>
        <location evidence="1 12">Cytoplasm</location>
        <location evidence="1 12">Cytoskeleton</location>
        <location evidence="1 12">Cilium basal body</location>
    </subcellularLocation>
    <subcellularLocation>
        <location evidence="3 12">Cytoplasm</location>
        <location evidence="3 12">Cytoskeleton</location>
        <location evidence="3 12">Microtubule organizing center</location>
        <location evidence="3 12">Centrosome</location>
    </subcellularLocation>
    <subcellularLocation>
        <location evidence="12">Cytoplasm</location>
    </subcellularLocation>
    <subcellularLocation>
        <location evidence="2 12">Nucleus</location>
    </subcellularLocation>
    <subcellularLocation>
        <location evidence="12">Mitochondrion intermembrane space</location>
    </subcellularLocation>
</comment>
<evidence type="ECO:0000256" key="3">
    <source>
        <dbReference type="ARBA" id="ARBA00004300"/>
    </source>
</evidence>
<dbReference type="Proteomes" id="UP000663845">
    <property type="component" value="Unassembled WGS sequence"/>
</dbReference>
<dbReference type="GO" id="GO:0051457">
    <property type="term" value="P:maintenance of protein location in nucleus"/>
    <property type="evidence" value="ECO:0007669"/>
    <property type="project" value="TreeGrafter"/>
</dbReference>
<evidence type="ECO:0000259" key="14">
    <source>
        <dbReference type="Pfam" id="PF11527"/>
    </source>
</evidence>
<evidence type="ECO:0000313" key="15">
    <source>
        <dbReference type="EMBL" id="CAF1414034.1"/>
    </source>
</evidence>
<feature type="domain" description="BART" evidence="14">
    <location>
        <begin position="33"/>
        <end position="144"/>
    </location>
</feature>
<keyword evidence="8 12" id="KW-0496">Mitochondrion</keyword>
<dbReference type="Proteomes" id="UP000663877">
    <property type="component" value="Unassembled WGS sequence"/>
</dbReference>
<dbReference type="PANTHER" id="PTHR15487">
    <property type="entry name" value="ADP-RIBOSYLATION FACTOR-LIKE PROTEIN 2-BINDING PROTEIN"/>
    <property type="match status" value="1"/>
</dbReference>
<keyword evidence="11 12" id="KW-0966">Cell projection</keyword>
<dbReference type="InterPro" id="IPR038849">
    <property type="entry name" value="ARL2BP"/>
</dbReference>
<evidence type="ECO:0000256" key="7">
    <source>
        <dbReference type="ARBA" id="ARBA00023069"/>
    </source>
</evidence>
<evidence type="ECO:0000256" key="10">
    <source>
        <dbReference type="ARBA" id="ARBA00023242"/>
    </source>
</evidence>
<accession>A0A816GQI4</accession>
<evidence type="ECO:0000256" key="2">
    <source>
        <dbReference type="ARBA" id="ARBA00004123"/>
    </source>
</evidence>
<evidence type="ECO:0000256" key="5">
    <source>
        <dbReference type="ARBA" id="ARBA00014849"/>
    </source>
</evidence>
<sequence>MAGTTIDLNFNDTDDVDETFASHQSNDPETERFDRTIGLIEDMIMDDEFRSIQQGFLTKYAHEFDPSTDENKLIYTDIHREYLTIIEDYVLNKIKRSQPDFNLETFMKQLESRQDELEGEIFEFLLTFTDFLAFKEWMLDHRRSSTLPVLDINSCLQSISLQSARGNNPTPLLDQVKLDDDNNNNNNNNNNTTSNQQQQDPQSMSFDLGITGTQIKKPQNPKKK</sequence>
<dbReference type="Gene3D" id="1.20.1520.10">
    <property type="entry name" value="ADP-ribosylation factor-like 2-binding protein, domain"/>
    <property type="match status" value="1"/>
</dbReference>
<dbReference type="Proteomes" id="UP000663844">
    <property type="component" value="Unassembled WGS sequence"/>
</dbReference>
<dbReference type="GO" id="GO:0005634">
    <property type="term" value="C:nucleus"/>
    <property type="evidence" value="ECO:0007669"/>
    <property type="project" value="UniProtKB-SubCell"/>
</dbReference>
<keyword evidence="9 12" id="KW-0206">Cytoskeleton</keyword>
<evidence type="ECO:0000313" key="18">
    <source>
        <dbReference type="EMBL" id="CAF3636942.1"/>
    </source>
</evidence>
<evidence type="ECO:0000313" key="19">
    <source>
        <dbReference type="Proteomes" id="UP000663832"/>
    </source>
</evidence>
<keyword evidence="19" id="KW-1185">Reference proteome</keyword>
<organism evidence="17 19">
    <name type="scientific">Adineta steineri</name>
    <dbReference type="NCBI Taxonomy" id="433720"/>
    <lineage>
        <taxon>Eukaryota</taxon>
        <taxon>Metazoa</taxon>
        <taxon>Spiralia</taxon>
        <taxon>Gnathifera</taxon>
        <taxon>Rotifera</taxon>
        <taxon>Eurotatoria</taxon>
        <taxon>Bdelloidea</taxon>
        <taxon>Adinetida</taxon>
        <taxon>Adinetidae</taxon>
        <taxon>Adineta</taxon>
    </lineage>
</organism>
<dbReference type="InterPro" id="IPR042541">
    <property type="entry name" value="BART_sf"/>
</dbReference>
<dbReference type="Pfam" id="PF11527">
    <property type="entry name" value="ARL2_Bind_BART"/>
    <property type="match status" value="1"/>
</dbReference>
<evidence type="ECO:0000256" key="1">
    <source>
        <dbReference type="ARBA" id="ARBA00004120"/>
    </source>
</evidence>
<proteinExistence type="inferred from homology"/>
<feature type="compositionally biased region" description="Low complexity" evidence="13">
    <location>
        <begin position="183"/>
        <end position="200"/>
    </location>
</feature>
<evidence type="ECO:0000256" key="8">
    <source>
        <dbReference type="ARBA" id="ARBA00023128"/>
    </source>
</evidence>
<dbReference type="GO" id="GO:0005758">
    <property type="term" value="C:mitochondrial intermembrane space"/>
    <property type="evidence" value="ECO:0007669"/>
    <property type="project" value="UniProtKB-SubCell"/>
</dbReference>
<feature type="compositionally biased region" description="Polar residues" evidence="13">
    <location>
        <begin position="201"/>
        <end position="217"/>
    </location>
</feature>
<evidence type="ECO:0000256" key="11">
    <source>
        <dbReference type="ARBA" id="ARBA00023273"/>
    </source>
</evidence>
<evidence type="ECO:0000313" key="16">
    <source>
        <dbReference type="EMBL" id="CAF1589029.1"/>
    </source>
</evidence>
<protein>
    <recommendedName>
        <fullName evidence="5 12">ADP-ribosylation factor-like protein 2-binding protein</fullName>
        <shortName evidence="12">ARF-like 2-binding protein</shortName>
    </recommendedName>
</protein>
<reference evidence="17" key="1">
    <citation type="submission" date="2021-02" db="EMBL/GenBank/DDBJ databases">
        <authorList>
            <person name="Nowell W R."/>
        </authorList>
    </citation>
    <scope>NUCLEOTIDE SEQUENCE</scope>
</reference>
<dbReference type="InterPro" id="IPR023379">
    <property type="entry name" value="BART_dom"/>
</dbReference>
<comment type="similarity">
    <text evidence="4 12">Belongs to the ARL2BP family.</text>
</comment>